<dbReference type="GO" id="GO:0004123">
    <property type="term" value="F:cystathionine gamma-lyase activity"/>
    <property type="evidence" value="ECO:0007669"/>
    <property type="project" value="TreeGrafter"/>
</dbReference>
<dbReference type="InterPro" id="IPR000277">
    <property type="entry name" value="Cys/Met-Metab_PyrdxlP-dep_enz"/>
</dbReference>
<accession>A0AAJ1R7D7</accession>
<gene>
    <name evidence="6" type="ORF">QX233_17990</name>
</gene>
<protein>
    <submittedName>
        <fullName evidence="6">Cystathionine gamma-synthase</fullName>
        <ecNumber evidence="6">2.5.1.48</ecNumber>
    </submittedName>
</protein>
<evidence type="ECO:0000313" key="6">
    <source>
        <dbReference type="EMBL" id="MDN4014365.1"/>
    </source>
</evidence>
<dbReference type="GO" id="GO:0019343">
    <property type="term" value="P:cysteine biosynthetic process via cystathionine"/>
    <property type="evidence" value="ECO:0007669"/>
    <property type="project" value="TreeGrafter"/>
</dbReference>
<keyword evidence="3 4" id="KW-0663">Pyridoxal phosphate</keyword>
<dbReference type="GO" id="GO:0030170">
    <property type="term" value="F:pyridoxal phosphate binding"/>
    <property type="evidence" value="ECO:0007669"/>
    <property type="project" value="InterPro"/>
</dbReference>
<evidence type="ECO:0000256" key="4">
    <source>
        <dbReference type="PIRSR" id="PIRSR001434-2"/>
    </source>
</evidence>
<feature type="modified residue" description="N6-(pyridoxal phosphate)lysine" evidence="4">
    <location>
        <position position="217"/>
    </location>
</feature>
<comment type="caution">
    <text evidence="6">The sequence shown here is derived from an EMBL/GenBank/DDBJ whole genome shotgun (WGS) entry which is preliminary data.</text>
</comment>
<dbReference type="CDD" id="cd00614">
    <property type="entry name" value="CGS_like"/>
    <property type="match status" value="1"/>
</dbReference>
<comment type="cofactor">
    <cofactor evidence="1 5">
        <name>pyridoxal 5'-phosphate</name>
        <dbReference type="ChEBI" id="CHEBI:597326"/>
    </cofactor>
</comment>
<dbReference type="InterPro" id="IPR015422">
    <property type="entry name" value="PyrdxlP-dep_Trfase_small"/>
</dbReference>
<dbReference type="FunFam" id="3.40.640.10:FF:000009">
    <property type="entry name" value="Cystathionine gamma-synthase homolog"/>
    <property type="match status" value="1"/>
</dbReference>
<sequence>MLEVYKSIQLPSSPASNQKYKTMNFNTKVIHGGQHHESATGSVNVPVFLTSTFAQKSPGVHSGYEYSRAANPTRQALEDSLASIENGARGLAFGSGLAAIDCVLKLLNPGDEVVAVDDLYGGTYRMFTRLFEKYQLKFTFVNFDDVSKINDVITDKTKLIWVETPTNPLMKLVDIKAVVEVAKGKDILVAVDNTFATPYLQRPIDLGADIVMHSATKYLGGHSDVIAGALIAKDAELGEKLHFIQFASGGILGPHDSYLVLRGIKTLALRVQRHSENGMAVAKYLESHPAVDQVIYPGLESHPQHELAKSQMKDFGGMVSFTFKSGKKEDAIKFLERVKVFTLAESLGGVESLANHPALMTHASIPAEKRAELGITDDLVRLSVGIEDAEDLIADLERAFS</sequence>
<name>A0AAJ1R7D7_9FLAO</name>
<proteinExistence type="inferred from homology"/>
<evidence type="ECO:0000313" key="7">
    <source>
        <dbReference type="Proteomes" id="UP001225933"/>
    </source>
</evidence>
<dbReference type="EMBL" id="JAUHGV010000028">
    <property type="protein sequence ID" value="MDN4014365.1"/>
    <property type="molecule type" value="Genomic_DNA"/>
</dbReference>
<dbReference type="SUPFAM" id="SSF53383">
    <property type="entry name" value="PLP-dependent transferases"/>
    <property type="match status" value="1"/>
</dbReference>
<dbReference type="InterPro" id="IPR015421">
    <property type="entry name" value="PyrdxlP-dep_Trfase_major"/>
</dbReference>
<dbReference type="GO" id="GO:0003962">
    <property type="term" value="F:cystathionine gamma-synthase activity"/>
    <property type="evidence" value="ECO:0007669"/>
    <property type="project" value="UniProtKB-EC"/>
</dbReference>
<evidence type="ECO:0000256" key="5">
    <source>
        <dbReference type="RuleBase" id="RU362118"/>
    </source>
</evidence>
<organism evidence="6 7">
    <name type="scientific">Chryseobacterium gambrini</name>
    <dbReference type="NCBI Taxonomy" id="373672"/>
    <lineage>
        <taxon>Bacteria</taxon>
        <taxon>Pseudomonadati</taxon>
        <taxon>Bacteroidota</taxon>
        <taxon>Flavobacteriia</taxon>
        <taxon>Flavobacteriales</taxon>
        <taxon>Weeksellaceae</taxon>
        <taxon>Chryseobacterium group</taxon>
        <taxon>Chryseobacterium</taxon>
    </lineage>
</organism>
<dbReference type="Pfam" id="PF01053">
    <property type="entry name" value="Cys_Met_Meta_PP"/>
    <property type="match status" value="1"/>
</dbReference>
<dbReference type="EC" id="2.5.1.48" evidence="6"/>
<keyword evidence="6" id="KW-0808">Transferase</keyword>
<dbReference type="GO" id="GO:0005737">
    <property type="term" value="C:cytoplasm"/>
    <property type="evidence" value="ECO:0007669"/>
    <property type="project" value="TreeGrafter"/>
</dbReference>
<reference evidence="6" key="1">
    <citation type="submission" date="2023-06" db="EMBL/GenBank/DDBJ databases">
        <title>Two Chryseobacterium gambrini strains from China.</title>
        <authorList>
            <person name="Zeng J."/>
            <person name="Wu Y."/>
        </authorList>
    </citation>
    <scope>NUCLEOTIDE SEQUENCE</scope>
    <source>
        <strain evidence="6">SQ219</strain>
    </source>
</reference>
<dbReference type="AlphaFoldDB" id="A0AAJ1R7D7"/>
<dbReference type="InterPro" id="IPR015424">
    <property type="entry name" value="PyrdxlP-dep_Trfase"/>
</dbReference>
<dbReference type="PANTHER" id="PTHR11808:SF15">
    <property type="entry name" value="CYSTATHIONINE GAMMA-LYASE"/>
    <property type="match status" value="1"/>
</dbReference>
<dbReference type="NCBIfam" id="NF005871">
    <property type="entry name" value="PRK07811.1"/>
    <property type="match status" value="1"/>
</dbReference>
<dbReference type="InterPro" id="IPR054542">
    <property type="entry name" value="Cys_met_metab_PP"/>
</dbReference>
<dbReference type="PIRSF" id="PIRSF001434">
    <property type="entry name" value="CGS"/>
    <property type="match status" value="1"/>
</dbReference>
<dbReference type="RefSeq" id="WP_290266593.1">
    <property type="nucleotide sequence ID" value="NZ_JAUHGV010000028.1"/>
</dbReference>
<dbReference type="Gene3D" id="3.40.640.10">
    <property type="entry name" value="Type I PLP-dependent aspartate aminotransferase-like (Major domain)"/>
    <property type="match status" value="1"/>
</dbReference>
<evidence type="ECO:0000256" key="1">
    <source>
        <dbReference type="ARBA" id="ARBA00001933"/>
    </source>
</evidence>
<comment type="similarity">
    <text evidence="2 5">Belongs to the trans-sulfuration enzymes family.</text>
</comment>
<dbReference type="Gene3D" id="3.90.1150.10">
    <property type="entry name" value="Aspartate Aminotransferase, domain 1"/>
    <property type="match status" value="1"/>
</dbReference>
<dbReference type="FunFam" id="3.90.1150.10:FF:000008">
    <property type="entry name" value="Cystathionine gamma-synthase"/>
    <property type="match status" value="1"/>
</dbReference>
<dbReference type="Proteomes" id="UP001225933">
    <property type="component" value="Unassembled WGS sequence"/>
</dbReference>
<evidence type="ECO:0000256" key="2">
    <source>
        <dbReference type="ARBA" id="ARBA00009077"/>
    </source>
</evidence>
<dbReference type="PROSITE" id="PS00868">
    <property type="entry name" value="CYS_MET_METAB_PP"/>
    <property type="match status" value="1"/>
</dbReference>
<dbReference type="PANTHER" id="PTHR11808">
    <property type="entry name" value="TRANS-SULFURATION ENZYME FAMILY MEMBER"/>
    <property type="match status" value="1"/>
</dbReference>
<dbReference type="GO" id="GO:0019346">
    <property type="term" value="P:transsulfuration"/>
    <property type="evidence" value="ECO:0007669"/>
    <property type="project" value="InterPro"/>
</dbReference>
<evidence type="ECO:0000256" key="3">
    <source>
        <dbReference type="ARBA" id="ARBA00022898"/>
    </source>
</evidence>